<organism evidence="1 2">
    <name type="scientific">Dioscorea alata</name>
    <name type="common">Purple yam</name>
    <dbReference type="NCBI Taxonomy" id="55571"/>
    <lineage>
        <taxon>Eukaryota</taxon>
        <taxon>Viridiplantae</taxon>
        <taxon>Streptophyta</taxon>
        <taxon>Embryophyta</taxon>
        <taxon>Tracheophyta</taxon>
        <taxon>Spermatophyta</taxon>
        <taxon>Magnoliopsida</taxon>
        <taxon>Liliopsida</taxon>
        <taxon>Dioscoreales</taxon>
        <taxon>Dioscoreaceae</taxon>
        <taxon>Dioscorea</taxon>
    </lineage>
</organism>
<sequence length="228" mass="25029">MGQVVGGLWDTVQGKRYVKRTCDKVFDELADKRQRKLPLTKLHLATLMVYSAVNKQYLSPYKEPPTIKMVEDKIKQLSPTPIKSTDADAPSTEIKRQLSPVHAVAAEPSTEIERVPAAPAPVVVADVADVLPMPKIADADVPSTKIEPSISNEQFYEIILEWLKKDLRIVLANKVLLALLGAPALSMMTKSAAKSVPRINHVVEKVPTPVLIPAYAAGIVLLQDVRLE</sequence>
<protein>
    <submittedName>
        <fullName evidence="1">NAD(P)-binding domain-containing protein</fullName>
    </submittedName>
</protein>
<keyword evidence="2" id="KW-1185">Reference proteome</keyword>
<evidence type="ECO:0000313" key="1">
    <source>
        <dbReference type="EMBL" id="KAH7687192.1"/>
    </source>
</evidence>
<dbReference type="EMBL" id="CM037014">
    <property type="protein sequence ID" value="KAH7687192.1"/>
    <property type="molecule type" value="Genomic_DNA"/>
</dbReference>
<evidence type="ECO:0000313" key="2">
    <source>
        <dbReference type="Proteomes" id="UP000827976"/>
    </source>
</evidence>
<dbReference type="Proteomes" id="UP000827976">
    <property type="component" value="Chromosome 4"/>
</dbReference>
<gene>
    <name evidence="1" type="ORF">IHE45_04G152100</name>
</gene>
<name>A0ACB7WHD1_DIOAL</name>
<accession>A0ACB7WHD1</accession>
<comment type="caution">
    <text evidence="1">The sequence shown here is derived from an EMBL/GenBank/DDBJ whole genome shotgun (WGS) entry which is preliminary data.</text>
</comment>
<proteinExistence type="predicted"/>
<reference evidence="2" key="1">
    <citation type="journal article" date="2022" name="Nat. Commun.">
        <title>Chromosome evolution and the genetic basis of agronomically important traits in greater yam.</title>
        <authorList>
            <person name="Bredeson J.V."/>
            <person name="Lyons J.B."/>
            <person name="Oniyinde I.O."/>
            <person name="Okereke N.R."/>
            <person name="Kolade O."/>
            <person name="Nnabue I."/>
            <person name="Nwadili C.O."/>
            <person name="Hribova E."/>
            <person name="Parker M."/>
            <person name="Nwogha J."/>
            <person name="Shu S."/>
            <person name="Carlson J."/>
            <person name="Kariba R."/>
            <person name="Muthemba S."/>
            <person name="Knop K."/>
            <person name="Barton G.J."/>
            <person name="Sherwood A.V."/>
            <person name="Lopez-Montes A."/>
            <person name="Asiedu R."/>
            <person name="Jamnadass R."/>
            <person name="Muchugi A."/>
            <person name="Goodstein D."/>
            <person name="Egesi C.N."/>
            <person name="Featherston J."/>
            <person name="Asfaw A."/>
            <person name="Simpson G.G."/>
            <person name="Dolezel J."/>
            <person name="Hendre P.S."/>
            <person name="Van Deynze A."/>
            <person name="Kumar P.L."/>
            <person name="Obidiegwu J.E."/>
            <person name="Bhattacharjee R."/>
            <person name="Rokhsar D.S."/>
        </authorList>
    </citation>
    <scope>NUCLEOTIDE SEQUENCE [LARGE SCALE GENOMIC DNA]</scope>
    <source>
        <strain evidence="2">cv. TDa95/00328</strain>
    </source>
</reference>